<dbReference type="Gene3D" id="3.50.30.40">
    <property type="entry name" value="Ribonuclease E inhibitor RraA/RraA-like"/>
    <property type="match status" value="1"/>
</dbReference>
<evidence type="ECO:0000256" key="9">
    <source>
        <dbReference type="PIRSR" id="PIRSR605493-1"/>
    </source>
</evidence>
<organism evidence="11 12">
    <name type="scientific">Consotaella salsifontis</name>
    <dbReference type="NCBI Taxonomy" id="1365950"/>
    <lineage>
        <taxon>Bacteria</taxon>
        <taxon>Pseudomonadati</taxon>
        <taxon>Pseudomonadota</taxon>
        <taxon>Alphaproteobacteria</taxon>
        <taxon>Hyphomicrobiales</taxon>
        <taxon>Aurantimonadaceae</taxon>
        <taxon>Consotaella</taxon>
    </lineage>
</organism>
<feature type="binding site" evidence="9">
    <location>
        <begin position="75"/>
        <end position="78"/>
    </location>
    <ligand>
        <name>substrate</name>
    </ligand>
</feature>
<dbReference type="NCBIfam" id="NF006875">
    <property type="entry name" value="PRK09372.1"/>
    <property type="match status" value="1"/>
</dbReference>
<dbReference type="OrthoDB" id="9812532at2"/>
<dbReference type="EC" id="4.1.1.112" evidence="10"/>
<evidence type="ECO:0000313" key="12">
    <source>
        <dbReference type="Proteomes" id="UP000190135"/>
    </source>
</evidence>
<keyword evidence="9" id="KW-0460">Magnesium</keyword>
<accession>A0A1T4Q231</accession>
<dbReference type="STRING" id="1365950.SAMN05428963_104299"/>
<dbReference type="NCBIfam" id="TIGR01935">
    <property type="entry name" value="NOT-MenG"/>
    <property type="match status" value="1"/>
</dbReference>
<dbReference type="Proteomes" id="UP000190135">
    <property type="component" value="Unassembled WGS sequence"/>
</dbReference>
<dbReference type="SUPFAM" id="SSF89562">
    <property type="entry name" value="RraA-like"/>
    <property type="match status" value="1"/>
</dbReference>
<dbReference type="PANTHER" id="PTHR33254">
    <property type="entry name" value="4-HYDROXY-4-METHYL-2-OXOGLUTARATE ALDOLASE 3-RELATED"/>
    <property type="match status" value="1"/>
</dbReference>
<proteinExistence type="inferred from homology"/>
<dbReference type="PANTHER" id="PTHR33254:SF4">
    <property type="entry name" value="4-HYDROXY-4-METHYL-2-OXOGLUTARATE ALDOLASE 3-RELATED"/>
    <property type="match status" value="1"/>
</dbReference>
<protein>
    <recommendedName>
        <fullName evidence="10">4-hydroxy-4-methyl-2-oxoglutarate aldolase</fullName>
        <shortName evidence="10">HMG aldolase</shortName>
        <ecNumber evidence="10">4.1.1.112</ecNumber>
        <ecNumber evidence="10">4.1.3.17</ecNumber>
    </recommendedName>
    <alternativeName>
        <fullName evidence="10">Oxaloacetate decarboxylase</fullName>
    </alternativeName>
</protein>
<dbReference type="CDD" id="cd16841">
    <property type="entry name" value="RraA_family"/>
    <property type="match status" value="1"/>
</dbReference>
<dbReference type="RefSeq" id="WP_078707919.1">
    <property type="nucleotide sequence ID" value="NZ_FUXL01000004.1"/>
</dbReference>
<dbReference type="GO" id="GO:0008948">
    <property type="term" value="F:oxaloacetate decarboxylase activity"/>
    <property type="evidence" value="ECO:0007669"/>
    <property type="project" value="UniProtKB-EC"/>
</dbReference>
<comment type="cofactor">
    <cofactor evidence="2 10">
        <name>a divalent metal cation</name>
        <dbReference type="ChEBI" id="CHEBI:60240"/>
    </cofactor>
</comment>
<comment type="catalytic activity">
    <reaction evidence="1 10">
        <text>4-hydroxy-4-methyl-2-oxoglutarate = 2 pyruvate</text>
        <dbReference type="Rhea" id="RHEA:22748"/>
        <dbReference type="ChEBI" id="CHEBI:15361"/>
        <dbReference type="ChEBI" id="CHEBI:58276"/>
        <dbReference type="EC" id="4.1.3.17"/>
    </reaction>
</comment>
<comment type="function">
    <text evidence="7 10">Catalyzes the aldol cleavage of 4-hydroxy-4-methyl-2-oxoglutarate (HMG) into 2 molecules of pyruvate. Also contains a secondary oxaloacetate (OAA) decarboxylase activity due to the common pyruvate enolate transition state formed following C-C bond cleavage in the retro-aldol and decarboxylation reactions.</text>
</comment>
<evidence type="ECO:0000256" key="1">
    <source>
        <dbReference type="ARBA" id="ARBA00001342"/>
    </source>
</evidence>
<dbReference type="EC" id="4.1.3.17" evidence="10"/>
<evidence type="ECO:0000256" key="2">
    <source>
        <dbReference type="ARBA" id="ARBA00001968"/>
    </source>
</evidence>
<comment type="similarity">
    <text evidence="3 10">Belongs to the class II aldolase/RraA-like family.</text>
</comment>
<evidence type="ECO:0000256" key="8">
    <source>
        <dbReference type="ARBA" id="ARBA00047973"/>
    </source>
</evidence>
<gene>
    <name evidence="11" type="ORF">SAMN05428963_104299</name>
</gene>
<dbReference type="InterPro" id="IPR005493">
    <property type="entry name" value="RraA/RraA-like"/>
</dbReference>
<dbReference type="GO" id="GO:0047443">
    <property type="term" value="F:4-hydroxy-4-methyl-2-oxoglutarate aldolase activity"/>
    <property type="evidence" value="ECO:0007669"/>
    <property type="project" value="UniProtKB-EC"/>
</dbReference>
<evidence type="ECO:0000256" key="10">
    <source>
        <dbReference type="RuleBase" id="RU004338"/>
    </source>
</evidence>
<keyword evidence="12" id="KW-1185">Reference proteome</keyword>
<dbReference type="GO" id="GO:0046872">
    <property type="term" value="F:metal ion binding"/>
    <property type="evidence" value="ECO:0007669"/>
    <property type="project" value="UniProtKB-KW"/>
</dbReference>
<dbReference type="GO" id="GO:0051252">
    <property type="term" value="P:regulation of RNA metabolic process"/>
    <property type="evidence" value="ECO:0007669"/>
    <property type="project" value="InterPro"/>
</dbReference>
<keyword evidence="5 9" id="KW-0479">Metal-binding</keyword>
<evidence type="ECO:0000256" key="3">
    <source>
        <dbReference type="ARBA" id="ARBA00008621"/>
    </source>
</evidence>
<feature type="binding site" evidence="9">
    <location>
        <position position="98"/>
    </location>
    <ligand>
        <name>Mg(2+)</name>
        <dbReference type="ChEBI" id="CHEBI:18420"/>
    </ligand>
</feature>
<evidence type="ECO:0000256" key="6">
    <source>
        <dbReference type="ARBA" id="ARBA00023239"/>
    </source>
</evidence>
<sequence length="169" mass="17786">MTIVTADLYDQHHAVLQVCELQFRSFGKRSSLAGPCSTLSTFEDHTPVLEALSEPGNGRVLVVDGRGSLRVGIMGDRLAKIGADNGWAGLVIHGAIRDSAGINALDLAVKALGTTARRGWTAGPSARDVTLRFGGATFEPGHWIYADEDCVLTSPRQLDATASSAPPSS</sequence>
<evidence type="ECO:0000256" key="5">
    <source>
        <dbReference type="ARBA" id="ARBA00022723"/>
    </source>
</evidence>
<comment type="cofactor">
    <cofactor evidence="9">
        <name>Mg(2+)</name>
        <dbReference type="ChEBI" id="CHEBI:18420"/>
    </cofactor>
</comment>
<dbReference type="EMBL" id="FUXL01000004">
    <property type="protein sequence ID" value="SJZ97676.1"/>
    <property type="molecule type" value="Genomic_DNA"/>
</dbReference>
<comment type="catalytic activity">
    <reaction evidence="8 10">
        <text>oxaloacetate + H(+) = pyruvate + CO2</text>
        <dbReference type="Rhea" id="RHEA:15641"/>
        <dbReference type="ChEBI" id="CHEBI:15361"/>
        <dbReference type="ChEBI" id="CHEBI:15378"/>
        <dbReference type="ChEBI" id="CHEBI:16452"/>
        <dbReference type="ChEBI" id="CHEBI:16526"/>
        <dbReference type="EC" id="4.1.1.112"/>
    </reaction>
</comment>
<feature type="binding site" evidence="9">
    <location>
        <position position="97"/>
    </location>
    <ligand>
        <name>substrate</name>
    </ligand>
</feature>
<name>A0A1T4Q231_9HYPH</name>
<dbReference type="AlphaFoldDB" id="A0A1T4Q231"/>
<dbReference type="GO" id="GO:0008428">
    <property type="term" value="F:ribonuclease inhibitor activity"/>
    <property type="evidence" value="ECO:0007669"/>
    <property type="project" value="InterPro"/>
</dbReference>
<keyword evidence="6 10" id="KW-0456">Lyase</keyword>
<reference evidence="11 12" key="1">
    <citation type="submission" date="2017-02" db="EMBL/GenBank/DDBJ databases">
        <authorList>
            <person name="Peterson S.W."/>
        </authorList>
    </citation>
    <scope>NUCLEOTIDE SEQUENCE [LARGE SCALE GENOMIC DNA]</scope>
    <source>
        <strain evidence="11 12">USBA 369</strain>
    </source>
</reference>
<evidence type="ECO:0000313" key="11">
    <source>
        <dbReference type="EMBL" id="SJZ97676.1"/>
    </source>
</evidence>
<evidence type="ECO:0000256" key="7">
    <source>
        <dbReference type="ARBA" id="ARBA00025046"/>
    </source>
</evidence>
<comment type="subunit">
    <text evidence="4 10">Homotrimer.</text>
</comment>
<dbReference type="InterPro" id="IPR036704">
    <property type="entry name" value="RraA/RraA-like_sf"/>
</dbReference>
<dbReference type="InterPro" id="IPR010203">
    <property type="entry name" value="RraA"/>
</dbReference>
<dbReference type="Pfam" id="PF03737">
    <property type="entry name" value="RraA-like"/>
    <property type="match status" value="1"/>
</dbReference>
<evidence type="ECO:0000256" key="4">
    <source>
        <dbReference type="ARBA" id="ARBA00011233"/>
    </source>
</evidence>